<name>A0A364N4G2_STELY</name>
<dbReference type="AlphaFoldDB" id="A0A364N4G2"/>
<dbReference type="PANTHER" id="PTHR33927:SF5">
    <property type="entry name" value="ENZYME, PUTATIVE (AFU_ORTHOLOGUE AFUA_8G01222)-RELATED"/>
    <property type="match status" value="1"/>
</dbReference>
<feature type="compositionally biased region" description="Polar residues" evidence="1">
    <location>
        <begin position="1"/>
        <end position="18"/>
    </location>
</feature>
<gene>
    <name evidence="3" type="ORF">DDE83_004435</name>
</gene>
<feature type="transmembrane region" description="Helical" evidence="2">
    <location>
        <begin position="166"/>
        <end position="183"/>
    </location>
</feature>
<accession>A0A364N4G2</accession>
<sequence>MSPSFEHTENPTPSSESLNHPVASDSEDEHVDSSNGIAQQHPHKDTADSPDNFPRPNTAESSQESTKSVCMQPSQVHLVEANTPPRTDEPFDEKAIGGKLGLTVTTYGVSSEPETKVKPNRSQRIQRLFLHWCTAYRILIGLTFAMNAVVLAVLVDRNLFYERVSLSGPLIATAANIFAAVVVRQEDVINVSFALVAKTPASLPLWLRKIIADTHHYGGFHIGCSMSALLWYCFFVYLNTSYFIEAANSGTASNWMWADIITCYAFLLAIFTVSATAHPRLRVKFHNAFEHIHRFGGWTALVVLWINAGVSSNTQGSAPMYANAAVWLLAGITFLIILPWTRIRRVPITATLVSRREVKLSFPYAAMPYTSTARFSRSPLLEWHAFATIPNADGASAYVVISQAGDWTKAMITNPPSHLWVRRPAAANFLAFTPLFHSVLLVATGAGIGPLLSLLCSPAIARMRAQGRTVKVMWCVYAPEEEHWRFVQDIIRNVDVEPRIFDSRDGRPDMAVESAAMMLEMGLEAVMVVSNPKVTREVVEEVKGRGGAAYGAVFDS</sequence>
<dbReference type="InterPro" id="IPR052979">
    <property type="entry name" value="Adenylate-forming_domain"/>
</dbReference>
<evidence type="ECO:0000256" key="1">
    <source>
        <dbReference type="SAM" id="MobiDB-lite"/>
    </source>
</evidence>
<feature type="transmembrane region" description="Helical" evidence="2">
    <location>
        <begin position="429"/>
        <end position="455"/>
    </location>
</feature>
<keyword evidence="2" id="KW-0472">Membrane</keyword>
<keyword evidence="2" id="KW-0812">Transmembrane</keyword>
<feature type="transmembrane region" description="Helical" evidence="2">
    <location>
        <begin position="129"/>
        <end position="154"/>
    </location>
</feature>
<feature type="transmembrane region" description="Helical" evidence="2">
    <location>
        <begin position="320"/>
        <end position="338"/>
    </location>
</feature>
<reference evidence="4" key="1">
    <citation type="submission" date="2018-05" db="EMBL/GenBank/DDBJ databases">
        <title>Draft genome sequence of Stemphylium lycopersici strain CIDEFI 213.</title>
        <authorList>
            <person name="Medina R."/>
            <person name="Franco M.E.E."/>
            <person name="Lucentini C.G."/>
            <person name="Saparrat M.C.N."/>
            <person name="Balatti P.A."/>
        </authorList>
    </citation>
    <scope>NUCLEOTIDE SEQUENCE [LARGE SCALE GENOMIC DNA]</scope>
    <source>
        <strain evidence="4">CIDEFI 213</strain>
    </source>
</reference>
<evidence type="ECO:0000313" key="4">
    <source>
        <dbReference type="Proteomes" id="UP000249619"/>
    </source>
</evidence>
<feature type="transmembrane region" description="Helical" evidence="2">
    <location>
        <begin position="256"/>
        <end position="275"/>
    </location>
</feature>
<feature type="region of interest" description="Disordered" evidence="1">
    <location>
        <begin position="1"/>
        <end position="71"/>
    </location>
</feature>
<dbReference type="EMBL" id="QGDH01000055">
    <property type="protein sequence ID" value="RAR11709.1"/>
    <property type="molecule type" value="Genomic_DNA"/>
</dbReference>
<dbReference type="Proteomes" id="UP000249619">
    <property type="component" value="Unassembled WGS sequence"/>
</dbReference>
<feature type="transmembrane region" description="Helical" evidence="2">
    <location>
        <begin position="219"/>
        <end position="244"/>
    </location>
</feature>
<evidence type="ECO:0000313" key="3">
    <source>
        <dbReference type="EMBL" id="RAR11709.1"/>
    </source>
</evidence>
<proteinExistence type="predicted"/>
<feature type="compositionally biased region" description="Polar residues" evidence="1">
    <location>
        <begin position="58"/>
        <end position="71"/>
    </location>
</feature>
<keyword evidence="2" id="KW-1133">Transmembrane helix</keyword>
<organism evidence="3 4">
    <name type="scientific">Stemphylium lycopersici</name>
    <name type="common">Tomato gray leaf spot disease fungus</name>
    <name type="synonym">Thyrospora lycopersici</name>
    <dbReference type="NCBI Taxonomy" id="183478"/>
    <lineage>
        <taxon>Eukaryota</taxon>
        <taxon>Fungi</taxon>
        <taxon>Dikarya</taxon>
        <taxon>Ascomycota</taxon>
        <taxon>Pezizomycotina</taxon>
        <taxon>Dothideomycetes</taxon>
        <taxon>Pleosporomycetidae</taxon>
        <taxon>Pleosporales</taxon>
        <taxon>Pleosporineae</taxon>
        <taxon>Pleosporaceae</taxon>
        <taxon>Stemphylium</taxon>
    </lineage>
</organism>
<evidence type="ECO:0000256" key="2">
    <source>
        <dbReference type="SAM" id="Phobius"/>
    </source>
</evidence>
<protein>
    <submittedName>
        <fullName evidence="3">Nonribosomal peptide synthetase 12</fullName>
    </submittedName>
</protein>
<dbReference type="PANTHER" id="PTHR33927">
    <property type="entry name" value="TRANSMEMBRANE PROTEIN"/>
    <property type="match status" value="1"/>
</dbReference>
<keyword evidence="4" id="KW-1185">Reference proteome</keyword>
<comment type="caution">
    <text evidence="3">The sequence shown here is derived from an EMBL/GenBank/DDBJ whole genome shotgun (WGS) entry which is preliminary data.</text>
</comment>